<dbReference type="Gene3D" id="3.90.320.10">
    <property type="match status" value="1"/>
</dbReference>
<dbReference type="InterPro" id="IPR011604">
    <property type="entry name" value="PDDEXK-like_dom_sf"/>
</dbReference>
<dbReference type="EMBL" id="BK032724">
    <property type="protein sequence ID" value="DAF56904.1"/>
    <property type="molecule type" value="Genomic_DNA"/>
</dbReference>
<keyword evidence="1" id="KW-0540">Nuclease</keyword>
<name>A0A8S5T1B3_9CAUD</name>
<accession>A0A8S5T1B3</accession>
<protein>
    <submittedName>
        <fullName evidence="1">Exonuclease</fullName>
    </submittedName>
</protein>
<keyword evidence="1" id="KW-0378">Hydrolase</keyword>
<keyword evidence="1" id="KW-0269">Exonuclease</keyword>
<proteinExistence type="predicted"/>
<reference evidence="1" key="1">
    <citation type="journal article" date="2021" name="Proc. Natl. Acad. Sci. U.S.A.">
        <title>A Catalog of Tens of Thousands of Viruses from Human Metagenomes Reveals Hidden Associations with Chronic Diseases.</title>
        <authorList>
            <person name="Tisza M.J."/>
            <person name="Buck C.B."/>
        </authorList>
    </citation>
    <scope>NUCLEOTIDE SEQUENCE</scope>
    <source>
        <strain evidence="1">CtiJm4</strain>
    </source>
</reference>
<organism evidence="1">
    <name type="scientific">Siphoviridae sp. ctiJm4</name>
    <dbReference type="NCBI Taxonomy" id="2827916"/>
    <lineage>
        <taxon>Viruses</taxon>
        <taxon>Duplodnaviria</taxon>
        <taxon>Heunggongvirae</taxon>
        <taxon>Uroviricota</taxon>
        <taxon>Caudoviricetes</taxon>
    </lineage>
</organism>
<evidence type="ECO:0000313" key="1">
    <source>
        <dbReference type="EMBL" id="DAF56904.1"/>
    </source>
</evidence>
<dbReference type="GO" id="GO:0004527">
    <property type="term" value="F:exonuclease activity"/>
    <property type="evidence" value="ECO:0007669"/>
    <property type="project" value="UniProtKB-KW"/>
</dbReference>
<sequence length="327" mass="38268">MLPQNHLDKIADQLMIDIDNYCDKKWKDENRTHLGFSMIGDECQRKLWYGFRWCKMPKPDPRIKRLFDRGHKEEDRFIDYLRGIGCTVNPFDPSFKLLNKLHTSEYKVIQNPKIDNAILWVDVSDDLQHIHKANEQGITYPVQWRVSASNGHSGGSLDGKGYLPEKYGLTEEILFEFKTHGDKSFRELKAKGMKLSKPVHYAQCCAYGYMMKLNYVCYVAVNKNDDDIHLEIVPLNHKTGETLVMKADRIILSQEPPPRLHENPTFWLCKMCNYFPICHAKAEIDRNCRSCKHAEPAKDKLWVCNKYQQILTEEIIDKEYGCWESIC</sequence>